<accession>A0A6L7GJ86</accession>
<organism evidence="1 2">
    <name type="scientific">Allopontixanthobacter confluentis</name>
    <dbReference type="NCBI Taxonomy" id="1849021"/>
    <lineage>
        <taxon>Bacteria</taxon>
        <taxon>Pseudomonadati</taxon>
        <taxon>Pseudomonadota</taxon>
        <taxon>Alphaproteobacteria</taxon>
        <taxon>Sphingomonadales</taxon>
        <taxon>Erythrobacteraceae</taxon>
        <taxon>Allopontixanthobacter</taxon>
    </lineage>
</organism>
<dbReference type="EMBL" id="WTYU01000002">
    <property type="protein sequence ID" value="MXP15645.1"/>
    <property type="molecule type" value="Genomic_DNA"/>
</dbReference>
<evidence type="ECO:0000313" key="1">
    <source>
        <dbReference type="EMBL" id="MXP15645.1"/>
    </source>
</evidence>
<comment type="caution">
    <text evidence="1">The sequence shown here is derived from an EMBL/GenBank/DDBJ whole genome shotgun (WGS) entry which is preliminary data.</text>
</comment>
<dbReference type="AlphaFoldDB" id="A0A6L7GJ86"/>
<dbReference type="Proteomes" id="UP000473531">
    <property type="component" value="Unassembled WGS sequence"/>
</dbReference>
<reference evidence="1 2" key="1">
    <citation type="submission" date="2019-12" db="EMBL/GenBank/DDBJ databases">
        <title>Genomic-based taxomic classification of the family Erythrobacteraceae.</title>
        <authorList>
            <person name="Xu L."/>
        </authorList>
    </citation>
    <scope>NUCLEOTIDE SEQUENCE [LARGE SCALE GENOMIC DNA]</scope>
    <source>
        <strain evidence="1 2">KCTC 52259</strain>
    </source>
</reference>
<sequence length="77" mass="8945">MKRTRLSVCRRKARFIAMEDALIVAGRAEYPLRPYRCDRCFHYHLTSRTKGKKVPQFVLEKLRPDKVGADRPGQAPS</sequence>
<protein>
    <submittedName>
        <fullName evidence="1">Uncharacterized protein</fullName>
    </submittedName>
</protein>
<dbReference type="RefSeq" id="WP_160602138.1">
    <property type="nucleotide sequence ID" value="NZ_WTYU01000002.1"/>
</dbReference>
<name>A0A6L7GJ86_9SPHN</name>
<gene>
    <name evidence="1" type="ORF">GRI44_12890</name>
</gene>
<evidence type="ECO:0000313" key="2">
    <source>
        <dbReference type="Proteomes" id="UP000473531"/>
    </source>
</evidence>
<proteinExistence type="predicted"/>
<keyword evidence="2" id="KW-1185">Reference proteome</keyword>
<dbReference type="OrthoDB" id="7510025at2"/>